<gene>
    <name evidence="2" type="ORF">A176_005368</name>
</gene>
<dbReference type="EMBL" id="CP012109">
    <property type="protein sequence ID" value="AKQ68456.1"/>
    <property type="molecule type" value="Genomic_DNA"/>
</dbReference>
<feature type="domain" description="Metalloprotease TldD/E C-terminal" evidence="1">
    <location>
        <begin position="237"/>
        <end position="442"/>
    </location>
</feature>
<dbReference type="AlphaFoldDB" id="A0A0H4WYF5"/>
<accession>A0A0H4WYF5</accession>
<dbReference type="InterPro" id="IPR047657">
    <property type="entry name" value="PmbA"/>
</dbReference>
<dbReference type="SUPFAM" id="SSF111283">
    <property type="entry name" value="Putative modulator of DNA gyrase, PmbA/TldD"/>
    <property type="match status" value="1"/>
</dbReference>
<sequence length="456" mass="47888">MQGGSMDDGARRLCAGLELIAWLASARDALDAFTPEDASFHAELFLGAERRLSLEHDASTGVSTLNQGESAEATARVGASTGQGVLTVPMDDVGGLSRLLEQATRLATPGRALVLPSLPTEDVEPPTGPAALQPEAARRRMAHVIQSVIPKGIVVQAAVLTQSSTWRAAVRANGMRRARTEWREDLFVRCETPRGAVVDAVSLPPGTDDTVFNPLRLRLAEAVDALSGPVEPVDPSLPLVLRPAVAAPLVAGLIWLLRGDIAAATPALARAAGRKVFPSLLTVVDDPNASAGTRRVDVDDEGVPTAALPLVEEGRLQSFLHAADTAARLGAPLNGRGFRSASGVPTPEAVNPFLVPAAALALPAHHTELVARVETFTTMSRPGVITLVAGGWEVRDGHRVRRVAPVELELPVLETFRALRGVGSDLTFFPTAEGCGTPTLVFPPLLATRPGEQAGR</sequence>
<dbReference type="Proteomes" id="UP000009026">
    <property type="component" value="Chromosome"/>
</dbReference>
<dbReference type="GO" id="GO:0005829">
    <property type="term" value="C:cytosol"/>
    <property type="evidence" value="ECO:0007669"/>
    <property type="project" value="TreeGrafter"/>
</dbReference>
<dbReference type="OrthoDB" id="9803618at2"/>
<evidence type="ECO:0000313" key="2">
    <source>
        <dbReference type="EMBL" id="AKQ68456.1"/>
    </source>
</evidence>
<dbReference type="PATRIC" id="fig|1297742.4.peg.5455"/>
<dbReference type="RefSeq" id="WP_002639325.1">
    <property type="nucleotide sequence ID" value="NZ_CP012109.1"/>
</dbReference>
<evidence type="ECO:0000259" key="1">
    <source>
        <dbReference type="Pfam" id="PF19289"/>
    </source>
</evidence>
<dbReference type="STRING" id="1297742.A176_005368"/>
<dbReference type="InterPro" id="IPR036059">
    <property type="entry name" value="TldD/PmbA_sf"/>
</dbReference>
<dbReference type="GO" id="GO:0008237">
    <property type="term" value="F:metallopeptidase activity"/>
    <property type="evidence" value="ECO:0007669"/>
    <property type="project" value="InterPro"/>
</dbReference>
<dbReference type="PANTHER" id="PTHR43421">
    <property type="entry name" value="METALLOPROTEASE PMBA"/>
    <property type="match status" value="1"/>
</dbReference>
<reference evidence="2 3" key="1">
    <citation type="journal article" date="2016" name="PLoS ONE">
        <title>Complete Genome Sequence and Comparative Genomics of a Novel Myxobacterium Myxococcus hansupus.</title>
        <authorList>
            <person name="Sharma G."/>
            <person name="Narwani T."/>
            <person name="Subramanian S."/>
        </authorList>
    </citation>
    <scope>NUCLEOTIDE SEQUENCE [LARGE SCALE GENOMIC DNA]</scope>
    <source>
        <strain evidence="3">mixupus</strain>
    </source>
</reference>
<evidence type="ECO:0000313" key="3">
    <source>
        <dbReference type="Proteomes" id="UP000009026"/>
    </source>
</evidence>
<proteinExistence type="predicted"/>
<dbReference type="GO" id="GO:0006508">
    <property type="term" value="P:proteolysis"/>
    <property type="evidence" value="ECO:0007669"/>
    <property type="project" value="InterPro"/>
</dbReference>
<dbReference type="PANTHER" id="PTHR43421:SF1">
    <property type="entry name" value="METALLOPROTEASE PMBA"/>
    <property type="match status" value="1"/>
</dbReference>
<protein>
    <submittedName>
        <fullName evidence="2">TldE protein, part of TldE/TldD proteolytic complex</fullName>
    </submittedName>
</protein>
<keyword evidence="3" id="KW-1185">Reference proteome</keyword>
<dbReference type="InterPro" id="IPR045569">
    <property type="entry name" value="Metalloprtase-TldD/E_C"/>
</dbReference>
<name>A0A0H4WYF5_9BACT</name>
<dbReference type="Pfam" id="PF19289">
    <property type="entry name" value="PmbA_TldD_3rd"/>
    <property type="match status" value="1"/>
</dbReference>
<organism evidence="2 3">
    <name type="scientific">Pseudomyxococcus hansupus</name>
    <dbReference type="NCBI Taxonomy" id="1297742"/>
    <lineage>
        <taxon>Bacteria</taxon>
        <taxon>Pseudomonadati</taxon>
        <taxon>Myxococcota</taxon>
        <taxon>Myxococcia</taxon>
        <taxon>Myxococcales</taxon>
        <taxon>Cystobacterineae</taxon>
        <taxon>Myxococcaceae</taxon>
        <taxon>Pseudomyxococcus</taxon>
    </lineage>
</organism>
<dbReference type="KEGG" id="mym:A176_005368"/>
<dbReference type="eggNOG" id="COG0312">
    <property type="taxonomic scope" value="Bacteria"/>
</dbReference>